<name>C7XMA0_FUSVC</name>
<evidence type="ECO:0000313" key="2">
    <source>
        <dbReference type="Proteomes" id="UP000016231"/>
    </source>
</evidence>
<organism evidence="1 2">
    <name type="scientific">Fusobacterium vincentii 3_1_36A2</name>
    <dbReference type="NCBI Taxonomy" id="469604"/>
    <lineage>
        <taxon>Bacteria</taxon>
        <taxon>Fusobacteriati</taxon>
        <taxon>Fusobacteriota</taxon>
        <taxon>Fusobacteriia</taxon>
        <taxon>Fusobacteriales</taxon>
        <taxon>Fusobacteriaceae</taxon>
        <taxon>Fusobacterium</taxon>
    </lineage>
</organism>
<sequence length="122" mass="14143">MKKILGITIITAIICMGLVYHKSNNIINPNNIISIQFSDKIKTDRQEIKNKDIKSIVNILNTAKYDSDFNDGKSIKIIENSLTLWIKYSDNAEVTVQLWDNRIKVNGIWYLLNINEIKKIIY</sequence>
<dbReference type="STRING" id="469604.HMPREF0946_00120"/>
<evidence type="ECO:0000313" key="1">
    <source>
        <dbReference type="EMBL" id="EEU32047.1"/>
    </source>
</evidence>
<gene>
    <name evidence="1" type="ORF">HMPREF0946_00120</name>
</gene>
<proteinExistence type="predicted"/>
<dbReference type="KEGG" id="fnc:HMPREF0946_00120"/>
<dbReference type="RefSeq" id="WP_008799230.1">
    <property type="nucleotide sequence ID" value="NC_022196.1"/>
</dbReference>
<dbReference type="eggNOG" id="ENOG5032ZCI">
    <property type="taxonomic scope" value="Bacteria"/>
</dbReference>
<dbReference type="AlphaFoldDB" id="C7XMA0"/>
<accession>C7XMA0</accession>
<dbReference type="HOGENOM" id="CLU_2023370_0_0_0"/>
<dbReference type="Proteomes" id="UP000016231">
    <property type="component" value="Chromosome"/>
</dbReference>
<reference evidence="1 2" key="1">
    <citation type="submission" date="2013-08" db="EMBL/GenBank/DDBJ databases">
        <title>The Genome Sequence of Fusobacterium sp. 3_1_36A2.</title>
        <authorList>
            <consortium name="The Broad Institute Genome Sequencing Platform"/>
            <person name="Earl A."/>
            <person name="Ward D."/>
            <person name="Feldgarden M."/>
            <person name="Gevers D."/>
            <person name="Strauss J."/>
            <person name="White A."/>
            <person name="Allen-Vercoe E."/>
            <person name="Walker B."/>
            <person name="Young S.K."/>
            <person name="Zeng Q."/>
            <person name="Gargeya S."/>
            <person name="Fitzgerald M."/>
            <person name="Haas B."/>
            <person name="Abouelleil A."/>
            <person name="Alvarado L."/>
            <person name="Arachchi H.M."/>
            <person name="Berlin A.M."/>
            <person name="Chapman S.B."/>
            <person name="Goldberg J."/>
            <person name="Griggs A."/>
            <person name="Gujja S."/>
            <person name="Hansen M."/>
            <person name="Howarth C."/>
            <person name="Imamovic A."/>
            <person name="Larimer J."/>
            <person name="McCowen C."/>
            <person name="Montmayeur A."/>
            <person name="Murphy C."/>
            <person name="Neiman D."/>
            <person name="Pearson M."/>
            <person name="Priest M."/>
            <person name="Roberts A."/>
            <person name="Saif S."/>
            <person name="Shea T."/>
            <person name="Sisk P."/>
            <person name="Sykes S."/>
            <person name="Wortman J."/>
            <person name="Nusbaum C."/>
            <person name="Birren B."/>
        </authorList>
    </citation>
    <scope>NUCLEOTIDE SEQUENCE [LARGE SCALE GENOMIC DNA]</scope>
    <source>
        <strain evidence="1 2">3_1_36A2</strain>
    </source>
</reference>
<dbReference type="EMBL" id="CP003700">
    <property type="protein sequence ID" value="EEU32047.1"/>
    <property type="molecule type" value="Genomic_DNA"/>
</dbReference>
<protein>
    <submittedName>
        <fullName evidence="1">Uncharacterized protein</fullName>
    </submittedName>
</protein>